<comment type="similarity">
    <text evidence="6">Belongs to the NAD kinase family.</text>
</comment>
<evidence type="ECO:0000256" key="2">
    <source>
        <dbReference type="ARBA" id="ARBA00022777"/>
    </source>
</evidence>
<evidence type="ECO:0000313" key="7">
    <source>
        <dbReference type="EMBL" id="ADI01220.1"/>
    </source>
</evidence>
<dbReference type="InterPro" id="IPR017437">
    <property type="entry name" value="ATP-NAD_kinase_PpnK-typ_C"/>
</dbReference>
<feature type="binding site" evidence="6">
    <location>
        <position position="156"/>
    </location>
    <ligand>
        <name>NAD(+)</name>
        <dbReference type="ChEBI" id="CHEBI:57540"/>
    </ligand>
</feature>
<dbReference type="GO" id="GO:0006741">
    <property type="term" value="P:NADP+ biosynthetic process"/>
    <property type="evidence" value="ECO:0007669"/>
    <property type="project" value="UniProtKB-UniRule"/>
</dbReference>
<feature type="active site" description="Proton acceptor" evidence="6">
    <location>
        <position position="55"/>
    </location>
</feature>
<dbReference type="eggNOG" id="COG0061">
    <property type="taxonomic scope" value="Bacteria"/>
</dbReference>
<dbReference type="InterPro" id="IPR016064">
    <property type="entry name" value="NAD/diacylglycerol_kinase_sf"/>
</dbReference>
<dbReference type="HAMAP" id="MF_00361">
    <property type="entry name" value="NAD_kinase"/>
    <property type="match status" value="1"/>
</dbReference>
<dbReference type="STRING" id="643648.Slip_0436"/>
<protein>
    <recommendedName>
        <fullName evidence="6">NAD kinase</fullName>
        <ecNumber evidence="6">2.7.1.23</ecNumber>
    </recommendedName>
    <alternativeName>
        <fullName evidence="6">ATP-dependent NAD kinase</fullName>
    </alternativeName>
</protein>
<dbReference type="Proteomes" id="UP000000378">
    <property type="component" value="Chromosome"/>
</dbReference>
<dbReference type="Pfam" id="PF20143">
    <property type="entry name" value="NAD_kinase_C"/>
    <property type="match status" value="1"/>
</dbReference>
<dbReference type="InterPro" id="IPR002504">
    <property type="entry name" value="NADK"/>
</dbReference>
<comment type="function">
    <text evidence="6">Involved in the regulation of the intracellular balance of NAD and NADP, and is a key enzyme in the biosynthesis of NADP. Catalyzes specifically the phosphorylation on 2'-hydroxyl of the adenosine moiety of NAD to yield NADP.</text>
</comment>
<evidence type="ECO:0000256" key="5">
    <source>
        <dbReference type="ARBA" id="ARBA00047925"/>
    </source>
</evidence>
<feature type="binding site" evidence="6">
    <location>
        <begin position="55"/>
        <end position="56"/>
    </location>
    <ligand>
        <name>NAD(+)</name>
        <dbReference type="ChEBI" id="CHEBI:57540"/>
    </ligand>
</feature>
<evidence type="ECO:0000313" key="8">
    <source>
        <dbReference type="Proteomes" id="UP000000378"/>
    </source>
</evidence>
<keyword evidence="6" id="KW-0067">ATP-binding</keyword>
<feature type="binding site" evidence="6">
    <location>
        <position position="139"/>
    </location>
    <ligand>
        <name>NAD(+)</name>
        <dbReference type="ChEBI" id="CHEBI:57540"/>
    </ligand>
</feature>
<dbReference type="PANTHER" id="PTHR20275:SF0">
    <property type="entry name" value="NAD KINASE"/>
    <property type="match status" value="1"/>
</dbReference>
<accession>D7CKI5</accession>
<feature type="binding site" evidence="6">
    <location>
        <begin position="129"/>
        <end position="130"/>
    </location>
    <ligand>
        <name>NAD(+)</name>
        <dbReference type="ChEBI" id="CHEBI:57540"/>
    </ligand>
</feature>
<keyword evidence="3 6" id="KW-0521">NADP</keyword>
<gene>
    <name evidence="6" type="primary">nadK</name>
    <name evidence="7" type="ordered locus">Slip_0436</name>
</gene>
<feature type="binding site" evidence="6">
    <location>
        <position position="60"/>
    </location>
    <ligand>
        <name>NAD(+)</name>
        <dbReference type="ChEBI" id="CHEBI:57540"/>
    </ligand>
</feature>
<dbReference type="GO" id="GO:0051287">
    <property type="term" value="F:NAD binding"/>
    <property type="evidence" value="ECO:0007669"/>
    <property type="project" value="UniProtKB-ARBA"/>
</dbReference>
<reference evidence="7 8" key="2">
    <citation type="journal article" date="2010" name="Stand. Genomic Sci.">
        <title>Complete genome sequence of Syntrophothermus lipocalidus type strain (TGB-C1).</title>
        <authorList>
            <person name="Djao O.D."/>
            <person name="Zhang X."/>
            <person name="Lucas S."/>
            <person name="Lapidus A."/>
            <person name="Del Rio T.G."/>
            <person name="Nolan M."/>
            <person name="Tice H."/>
            <person name="Cheng J.F."/>
            <person name="Han C."/>
            <person name="Tapia R."/>
            <person name="Goodwin L."/>
            <person name="Pitluck S."/>
            <person name="Liolios K."/>
            <person name="Ivanova N."/>
            <person name="Mavromatis K."/>
            <person name="Mikhailova N."/>
            <person name="Ovchinnikova G."/>
            <person name="Pati A."/>
            <person name="Brambilla E."/>
            <person name="Chen A."/>
            <person name="Palaniappan K."/>
            <person name="Land M."/>
            <person name="Hauser L."/>
            <person name="Chang Y.J."/>
            <person name="Jeffries C.D."/>
            <person name="Rohde M."/>
            <person name="Sikorski J."/>
            <person name="Spring S."/>
            <person name="Goker M."/>
            <person name="Detter J.C."/>
            <person name="Woyke T."/>
            <person name="Bristow J."/>
            <person name="Eisen J.A."/>
            <person name="Markowitz V."/>
            <person name="Hugenholtz P."/>
            <person name="Kyrpides N.C."/>
            <person name="Klenk H.P."/>
        </authorList>
    </citation>
    <scope>NUCLEOTIDE SEQUENCE [LARGE SCALE GENOMIC DNA]</scope>
    <source>
        <strain evidence="8">DSM 12680 / TGB-C1</strain>
    </source>
</reference>
<evidence type="ECO:0000256" key="4">
    <source>
        <dbReference type="ARBA" id="ARBA00023027"/>
    </source>
</evidence>
<proteinExistence type="inferred from homology"/>
<dbReference type="PANTHER" id="PTHR20275">
    <property type="entry name" value="NAD KINASE"/>
    <property type="match status" value="1"/>
</dbReference>
<keyword evidence="6" id="KW-0963">Cytoplasm</keyword>
<dbReference type="InterPro" id="IPR017438">
    <property type="entry name" value="ATP-NAD_kinase_N"/>
</dbReference>
<keyword evidence="4 6" id="KW-0520">NAD</keyword>
<dbReference type="Gene3D" id="2.60.200.30">
    <property type="entry name" value="Probable inorganic polyphosphate/atp-NAD kinase, domain 2"/>
    <property type="match status" value="1"/>
</dbReference>
<name>D7CKI5_SYNLT</name>
<keyword evidence="8" id="KW-1185">Reference proteome</keyword>
<evidence type="ECO:0000256" key="3">
    <source>
        <dbReference type="ARBA" id="ARBA00022857"/>
    </source>
</evidence>
<comment type="cofactor">
    <cofactor evidence="6">
        <name>a divalent metal cation</name>
        <dbReference type="ChEBI" id="CHEBI:60240"/>
    </cofactor>
</comment>
<keyword evidence="6" id="KW-0547">Nucleotide-binding</keyword>
<dbReference type="KEGG" id="slp:Slip_0436"/>
<dbReference type="OrthoDB" id="9774737at2"/>
<dbReference type="RefSeq" id="WP_013174622.1">
    <property type="nucleotide sequence ID" value="NC_014220.1"/>
</dbReference>
<evidence type="ECO:0000256" key="1">
    <source>
        <dbReference type="ARBA" id="ARBA00022679"/>
    </source>
</evidence>
<comment type="catalytic activity">
    <reaction evidence="5 6">
        <text>NAD(+) + ATP = ADP + NADP(+) + H(+)</text>
        <dbReference type="Rhea" id="RHEA:18629"/>
        <dbReference type="ChEBI" id="CHEBI:15378"/>
        <dbReference type="ChEBI" id="CHEBI:30616"/>
        <dbReference type="ChEBI" id="CHEBI:57540"/>
        <dbReference type="ChEBI" id="CHEBI:58349"/>
        <dbReference type="ChEBI" id="CHEBI:456216"/>
        <dbReference type="EC" id="2.7.1.23"/>
    </reaction>
</comment>
<dbReference type="SUPFAM" id="SSF111331">
    <property type="entry name" value="NAD kinase/diacylglycerol kinase-like"/>
    <property type="match status" value="1"/>
</dbReference>
<comment type="caution">
    <text evidence="6">Lacks conserved residue(s) required for the propagation of feature annotation.</text>
</comment>
<dbReference type="EC" id="2.7.1.23" evidence="6"/>
<keyword evidence="2 6" id="KW-0418">Kinase</keyword>
<organism evidence="7 8">
    <name type="scientific">Syntrophothermus lipocalidus (strain DSM 12680 / TGB-C1)</name>
    <dbReference type="NCBI Taxonomy" id="643648"/>
    <lineage>
        <taxon>Bacteria</taxon>
        <taxon>Bacillati</taxon>
        <taxon>Bacillota</taxon>
        <taxon>Clostridia</taxon>
        <taxon>Eubacteriales</taxon>
        <taxon>Syntrophomonadaceae</taxon>
        <taxon>Syntrophothermus</taxon>
    </lineage>
</organism>
<dbReference type="GO" id="GO:0046872">
    <property type="term" value="F:metal ion binding"/>
    <property type="evidence" value="ECO:0007669"/>
    <property type="project" value="UniProtKB-UniRule"/>
</dbReference>
<dbReference type="GO" id="GO:0019674">
    <property type="term" value="P:NAD+ metabolic process"/>
    <property type="evidence" value="ECO:0007669"/>
    <property type="project" value="InterPro"/>
</dbReference>
<reference evidence="8" key="1">
    <citation type="journal article" date="2010" name="Stand. Genomic Sci.">
        <title>Complete genome sequence of Syntrophothermus lipocalidus type strain (TGB-C1T).</title>
        <authorList>
            <consortium name="US DOE Joint Genome Institute (JGI-PGF)"/>
            <person name="Djao O."/>
            <person name="Zhang X."/>
            <person name="Lucas S."/>
            <person name="Lapidus A."/>
            <person name="Glavina Del Rio T."/>
            <person name="Nolan M."/>
            <person name="Tice H."/>
            <person name="Cheng J."/>
            <person name="Han C."/>
            <person name="Tapia R."/>
            <person name="Goodwin L."/>
            <person name="Pitluck S."/>
            <person name="Liolios K."/>
            <person name="Ivanova N."/>
            <person name="Mavromatis K."/>
            <person name="Mikhailova N."/>
            <person name="Ovchinnikova G."/>
            <person name="Pati A."/>
            <person name="Brambilla E."/>
            <person name="Chen A."/>
            <person name="Palaniappan K."/>
            <person name="Land M."/>
            <person name="Hauser L."/>
            <person name="Chang Y."/>
            <person name="Jeffries C."/>
            <person name="Rohde M."/>
            <person name="Sikorski J."/>
            <person name="Spring S."/>
            <person name="Goker M."/>
            <person name="Detter J."/>
            <person name="Woyke T."/>
            <person name="Bristow J."/>
            <person name="Eisen J."/>
            <person name="Markowitz V."/>
            <person name="Hugenholtz P."/>
            <person name="Kyrpides N."/>
            <person name="Klenk H."/>
        </authorList>
    </citation>
    <scope>NUCLEOTIDE SEQUENCE [LARGE SCALE GENOMIC DNA]</scope>
    <source>
        <strain evidence="8">DSM 12680 / TGB-C1</strain>
    </source>
</reference>
<dbReference type="GO" id="GO:0003951">
    <property type="term" value="F:NAD+ kinase activity"/>
    <property type="evidence" value="ECO:0007669"/>
    <property type="project" value="UniProtKB-UniRule"/>
</dbReference>
<dbReference type="EMBL" id="CP002048">
    <property type="protein sequence ID" value="ADI01220.1"/>
    <property type="molecule type" value="Genomic_DNA"/>
</dbReference>
<comment type="subcellular location">
    <subcellularLocation>
        <location evidence="6">Cytoplasm</location>
    </subcellularLocation>
</comment>
<dbReference type="GO" id="GO:0005737">
    <property type="term" value="C:cytoplasm"/>
    <property type="evidence" value="ECO:0007669"/>
    <property type="project" value="UniProtKB-SubCell"/>
</dbReference>
<feature type="binding site" evidence="6">
    <location>
        <position position="227"/>
    </location>
    <ligand>
        <name>NAD(+)</name>
        <dbReference type="ChEBI" id="CHEBI:57540"/>
    </ligand>
</feature>
<feature type="binding site" evidence="6">
    <location>
        <position position="158"/>
    </location>
    <ligand>
        <name>NAD(+)</name>
        <dbReference type="ChEBI" id="CHEBI:57540"/>
    </ligand>
</feature>
<evidence type="ECO:0000256" key="6">
    <source>
        <dbReference type="HAMAP-Rule" id="MF_00361"/>
    </source>
</evidence>
<sequence length="273" mass="29327">MNIEIVFKSTKEQARVLARDLANRLRSYGAVAWTEDEVPPDAGARPDVVVILGGDGTILRAARQYGPQEIPILGVNLGQVGFLAELHAQEIERYLPRLLNRDYTVQERLMLKVTIMPAGGSPVSYLGLNDAVLRAETARVVEISVEINGEQLGPFRGDGLIVATPTGSTGYSLAAGGPVILPEVEALLLTPINSFSLSSRPLVMPADSVIRMQVTGLRKAGLTVDGQVEVSMEPGEMVEITRADTVARLVKMKDKTLAEALGARLRRGEGSFA</sequence>
<dbReference type="AlphaFoldDB" id="D7CKI5"/>
<dbReference type="Gene3D" id="3.40.50.10330">
    <property type="entry name" value="Probable inorganic polyphosphate/atp-NAD kinase, domain 1"/>
    <property type="match status" value="1"/>
</dbReference>
<dbReference type="Pfam" id="PF01513">
    <property type="entry name" value="NAD_kinase"/>
    <property type="match status" value="1"/>
</dbReference>
<dbReference type="HOGENOM" id="CLU_008831_0_3_9"/>
<dbReference type="GO" id="GO:0005524">
    <property type="term" value="F:ATP binding"/>
    <property type="evidence" value="ECO:0007669"/>
    <property type="project" value="UniProtKB-KW"/>
</dbReference>
<keyword evidence="1 6" id="KW-0808">Transferase</keyword>